<feature type="compositionally biased region" description="Basic and acidic residues" evidence="1">
    <location>
        <begin position="849"/>
        <end position="861"/>
    </location>
</feature>
<dbReference type="GO" id="GO:0005886">
    <property type="term" value="C:plasma membrane"/>
    <property type="evidence" value="ECO:0007669"/>
    <property type="project" value="TreeGrafter"/>
</dbReference>
<feature type="compositionally biased region" description="Polar residues" evidence="1">
    <location>
        <begin position="315"/>
        <end position="327"/>
    </location>
</feature>
<dbReference type="PANTHER" id="PTHR45716">
    <property type="entry name" value="BITESIZE, ISOFORM I"/>
    <property type="match status" value="1"/>
</dbReference>
<protein>
    <recommendedName>
        <fullName evidence="6">Synaptotagmin-like protein 2</fullName>
    </recommendedName>
</protein>
<evidence type="ECO:0000313" key="4">
    <source>
        <dbReference type="EMBL" id="KAK7904303.1"/>
    </source>
</evidence>
<evidence type="ECO:0008006" key="6">
    <source>
        <dbReference type="Google" id="ProtNLM"/>
    </source>
</evidence>
<dbReference type="AlphaFoldDB" id="A0AAW0NMV3"/>
<feature type="compositionally biased region" description="Basic and acidic residues" evidence="1">
    <location>
        <begin position="713"/>
        <end position="728"/>
    </location>
</feature>
<feature type="domain" description="C2" evidence="2">
    <location>
        <begin position="942"/>
        <end position="1088"/>
    </location>
</feature>
<dbReference type="GO" id="GO:0006886">
    <property type="term" value="P:intracellular protein transport"/>
    <property type="evidence" value="ECO:0007669"/>
    <property type="project" value="InterPro"/>
</dbReference>
<dbReference type="Gene3D" id="6.10.250.3000">
    <property type="match status" value="1"/>
</dbReference>
<comment type="caution">
    <text evidence="4">The sequence shown here is derived from an EMBL/GenBank/DDBJ whole genome shotgun (WGS) entry which is preliminary data.</text>
</comment>
<dbReference type="SUPFAM" id="SSF49562">
    <property type="entry name" value="C2 domain (Calcium/lipid-binding domain, CaLB)"/>
    <property type="match status" value="1"/>
</dbReference>
<dbReference type="Proteomes" id="UP001460270">
    <property type="component" value="Unassembled WGS sequence"/>
</dbReference>
<dbReference type="InterPro" id="IPR000008">
    <property type="entry name" value="C2_dom"/>
</dbReference>
<gene>
    <name evidence="4" type="ORF">WMY93_016910</name>
</gene>
<keyword evidence="5" id="KW-1185">Reference proteome</keyword>
<feature type="region of interest" description="Disordered" evidence="1">
    <location>
        <begin position="138"/>
        <end position="173"/>
    </location>
</feature>
<dbReference type="InterPro" id="IPR010911">
    <property type="entry name" value="Rab_BD"/>
</dbReference>
<reference evidence="5" key="1">
    <citation type="submission" date="2024-04" db="EMBL/GenBank/DDBJ databases">
        <title>Salinicola lusitanus LLJ914,a marine bacterium isolated from the Okinawa Trough.</title>
        <authorList>
            <person name="Li J."/>
        </authorList>
    </citation>
    <scope>NUCLEOTIDE SEQUENCE [LARGE SCALE GENOMIC DNA]</scope>
</reference>
<evidence type="ECO:0000256" key="1">
    <source>
        <dbReference type="SAM" id="MobiDB-lite"/>
    </source>
</evidence>
<dbReference type="GO" id="GO:0031267">
    <property type="term" value="F:small GTPase binding"/>
    <property type="evidence" value="ECO:0007669"/>
    <property type="project" value="InterPro"/>
</dbReference>
<feature type="region of interest" description="Disordered" evidence="1">
    <location>
        <begin position="809"/>
        <end position="875"/>
    </location>
</feature>
<dbReference type="EMBL" id="JBBPFD010000012">
    <property type="protein sequence ID" value="KAK7904303.1"/>
    <property type="molecule type" value="Genomic_DNA"/>
</dbReference>
<accession>A0AAW0NMV3</accession>
<evidence type="ECO:0000259" key="3">
    <source>
        <dbReference type="PROSITE" id="PS50916"/>
    </source>
</evidence>
<proteinExistence type="predicted"/>
<feature type="region of interest" description="Disordered" evidence="1">
    <location>
        <begin position="277"/>
        <end position="331"/>
    </location>
</feature>
<dbReference type="GO" id="GO:0070382">
    <property type="term" value="C:exocytic vesicle"/>
    <property type="evidence" value="ECO:0007669"/>
    <property type="project" value="TreeGrafter"/>
</dbReference>
<dbReference type="GO" id="GO:0042043">
    <property type="term" value="F:neurexin family protein binding"/>
    <property type="evidence" value="ECO:0007669"/>
    <property type="project" value="TreeGrafter"/>
</dbReference>
<dbReference type="PANTHER" id="PTHR45716:SF5">
    <property type="entry name" value="SYNAPTOTAGMIN-LIKE PROTEIN 2"/>
    <property type="match status" value="1"/>
</dbReference>
<feature type="domain" description="RabBD" evidence="3">
    <location>
        <begin position="1"/>
        <end position="57"/>
    </location>
</feature>
<sequence>MIDLSFLTEEEQETILAVLKRDAELKKAEEQRIQKLQQIILDKGQLKYLTGEWFYETKQLRHQERIHGSDIIWASMKHTHKPMTILELSQIVTERPSFVSSENKEVFVPAVLSGLLQEPLTAPCSNWENVQTLCEQGTSKPLSPTKRVNPFNIGQDEPVCTEGKDQSSQTTPRSSFIQTIEYILPTDLINPYGPLQNLDQIKPVFLVSQKSVLKSVLEENTASLTNDYANAEVDVIPRGILKQLSDSAVLDPQTLDFRAESPPDPWADRKQVRFSSALSGSSAKRQDGKEIGEHSLLDVDTFTPTEEGRSDGKDSTSTADGPNQSDIKSTEVALQEGCQQGVSNDQPETCQTQSPVSPLISATLESAKQRLLGFFKRDKAKTTEAKMQKEVHSEKGDKSVKQELYDETTTSGGSLPQTTDDKQVDCPESASDLNASLVKDNSAIEVHKDPAETNIESTQNIQARLHIESNMSVCQNAENIAKTDSQGKQLLECSNEDGTYRAFPVLIYEDNEDSIICSVPETQICEPKPKPSPVVLPRQLSYIPQEDKPANVGELKNFWEECSGGRTSAPCSPVHSSKAPAASPMKTSGSQTKKDPIQMSPSKTITIKSVMVNDKGFVSQYVERSPSKSASLNALKRMQEIPHSPGTSPTKRPKDDDLRRSPSKTCHPRVLPRESASPEGSRPASPLKTFPIDIDTEEQTIKATPVQRLKKSPSHEAKSNSEDSEAKRGSPLARSIVPQDYEHYLGPHEHAHHPPFQNIDTEDNGALNRAQSPLRDFVGNLGGNKDHRVSSWIEQIKDSSDDTATRAWSLSRASAGSHDEKSGPVMSPLKRLSSKMSSSKSLENLTSPTREEKEQLNRSVDDVSEMPSTTSFATSKKSSASVPAFQLDETDSDSPFENNLSWRRNTGSSTSNISLSSGMASMSSVSGSMTSIYHADLGDVDVQGTIQFAVNYIQKLGEFHIFVVLCRDLAMGILKRAVLIHNFFSSYINPLSYSLNGQQRTNESCAAIPASDIPNTVLPDTSRKSRQKTRVVKRTANPMFNHTMVYDGFRPEDLREACVELTVWDHDRLNNHYIGGVRLAWGQGRAME</sequence>
<feature type="region of interest" description="Disordered" evidence="1">
    <location>
        <begin position="568"/>
        <end position="605"/>
    </location>
</feature>
<dbReference type="Gene3D" id="2.60.40.150">
    <property type="entry name" value="C2 domain"/>
    <property type="match status" value="1"/>
</dbReference>
<feature type="compositionally biased region" description="Basic and acidic residues" evidence="1">
    <location>
        <begin position="381"/>
        <end position="404"/>
    </location>
</feature>
<evidence type="ECO:0000259" key="2">
    <source>
        <dbReference type="PROSITE" id="PS50004"/>
    </source>
</evidence>
<dbReference type="GO" id="GO:0006887">
    <property type="term" value="P:exocytosis"/>
    <property type="evidence" value="ECO:0007669"/>
    <property type="project" value="TreeGrafter"/>
</dbReference>
<name>A0AAW0NMV3_9GOBI</name>
<dbReference type="Pfam" id="PF00168">
    <property type="entry name" value="C2"/>
    <property type="match status" value="1"/>
</dbReference>
<organism evidence="4 5">
    <name type="scientific">Mugilogobius chulae</name>
    <name type="common">yellowstripe goby</name>
    <dbReference type="NCBI Taxonomy" id="88201"/>
    <lineage>
        <taxon>Eukaryota</taxon>
        <taxon>Metazoa</taxon>
        <taxon>Chordata</taxon>
        <taxon>Craniata</taxon>
        <taxon>Vertebrata</taxon>
        <taxon>Euteleostomi</taxon>
        <taxon>Actinopterygii</taxon>
        <taxon>Neopterygii</taxon>
        <taxon>Teleostei</taxon>
        <taxon>Neoteleostei</taxon>
        <taxon>Acanthomorphata</taxon>
        <taxon>Gobiaria</taxon>
        <taxon>Gobiiformes</taxon>
        <taxon>Gobioidei</taxon>
        <taxon>Gobiidae</taxon>
        <taxon>Gobionellinae</taxon>
        <taxon>Mugilogobius</taxon>
    </lineage>
</organism>
<feature type="compositionally biased region" description="Low complexity" evidence="1">
    <location>
        <begin position="827"/>
        <end position="842"/>
    </location>
</feature>
<evidence type="ECO:0000313" key="5">
    <source>
        <dbReference type="Proteomes" id="UP001460270"/>
    </source>
</evidence>
<feature type="region of interest" description="Disordered" evidence="1">
    <location>
        <begin position="381"/>
        <end position="425"/>
    </location>
</feature>
<feature type="compositionally biased region" description="Basic and acidic residues" evidence="1">
    <location>
        <begin position="284"/>
        <end position="297"/>
    </location>
</feature>
<dbReference type="InterPro" id="IPR035892">
    <property type="entry name" value="C2_domain_sf"/>
</dbReference>
<dbReference type="PROSITE" id="PS50004">
    <property type="entry name" value="C2"/>
    <property type="match status" value="1"/>
</dbReference>
<feature type="compositionally biased region" description="Polar residues" evidence="1">
    <location>
        <begin position="407"/>
        <end position="418"/>
    </location>
</feature>
<dbReference type="PROSITE" id="PS50916">
    <property type="entry name" value="RABBD"/>
    <property type="match status" value="1"/>
</dbReference>
<feature type="region of interest" description="Disordered" evidence="1">
    <location>
        <begin position="638"/>
        <end position="731"/>
    </location>
</feature>